<evidence type="ECO:0000256" key="1">
    <source>
        <dbReference type="SAM" id="Coils"/>
    </source>
</evidence>
<protein>
    <submittedName>
        <fullName evidence="2">Uncharacterized protein</fullName>
    </submittedName>
</protein>
<evidence type="ECO:0000313" key="2">
    <source>
        <dbReference type="EMBL" id="CCT72996.1"/>
    </source>
</evidence>
<organism evidence="2 3">
    <name type="scientific">Gibberella fujikuroi (strain CBS 195.34 / IMI 58289 / NRRL A-6831)</name>
    <name type="common">Bakanae and foot rot disease fungus</name>
    <name type="synonym">Fusarium fujikuroi</name>
    <dbReference type="NCBI Taxonomy" id="1279085"/>
    <lineage>
        <taxon>Eukaryota</taxon>
        <taxon>Fungi</taxon>
        <taxon>Dikarya</taxon>
        <taxon>Ascomycota</taxon>
        <taxon>Pezizomycotina</taxon>
        <taxon>Sordariomycetes</taxon>
        <taxon>Hypocreomycetidae</taxon>
        <taxon>Hypocreales</taxon>
        <taxon>Nectriaceae</taxon>
        <taxon>Fusarium</taxon>
        <taxon>Fusarium fujikuroi species complex</taxon>
    </lineage>
</organism>
<gene>
    <name evidence="2" type="ORF">FFUJ_12894</name>
</gene>
<keyword evidence="3" id="KW-1185">Reference proteome</keyword>
<dbReference type="GeneID" id="35406350"/>
<accession>S0EDK2</accession>
<dbReference type="VEuPathDB" id="FungiDB:FFUJ_12894"/>
<dbReference type="EMBL" id="HF679030">
    <property type="protein sequence ID" value="CCT72996.1"/>
    <property type="molecule type" value="Genomic_DNA"/>
</dbReference>
<dbReference type="HOGENOM" id="CLU_2223394_0_0_1"/>
<dbReference type="Proteomes" id="UP000016800">
    <property type="component" value="Chromosome VIII"/>
</dbReference>
<dbReference type="RefSeq" id="XP_023435074.1">
    <property type="nucleotide sequence ID" value="XM_023582553.1"/>
</dbReference>
<feature type="coiled-coil region" evidence="1">
    <location>
        <begin position="19"/>
        <end position="95"/>
    </location>
</feature>
<sequence length="104" mass="11942">MSVELPVDQLEVSALREKVQLIEGENKYANELIEHLREENGEMAIEIDELKKKPALAEERLQKFFDFWLSAEEELTRQLDITDDLKKELQAAKAEAASAQEPSE</sequence>
<dbReference type="AlphaFoldDB" id="S0EDK2"/>
<keyword evidence="1" id="KW-0175">Coiled coil</keyword>
<evidence type="ECO:0000313" key="3">
    <source>
        <dbReference type="Proteomes" id="UP000016800"/>
    </source>
</evidence>
<reference evidence="3" key="1">
    <citation type="journal article" date="2013" name="PLoS Pathog.">
        <title>Deciphering the cryptic genome: genome-wide analyses of the rice pathogen Fusarium fujikuroi reveal complex regulation of secondary metabolism and novel metabolites.</title>
        <authorList>
            <person name="Wiemann P."/>
            <person name="Sieber C.M."/>
            <person name="von Bargen K.W."/>
            <person name="Studt L."/>
            <person name="Niehaus E.M."/>
            <person name="Espino J.J."/>
            <person name="Huss K."/>
            <person name="Michielse C.B."/>
            <person name="Albermann S."/>
            <person name="Wagner D."/>
            <person name="Bergner S.V."/>
            <person name="Connolly L.R."/>
            <person name="Fischer A."/>
            <person name="Reuter G."/>
            <person name="Kleigrewe K."/>
            <person name="Bald T."/>
            <person name="Wingfield B.D."/>
            <person name="Ophir R."/>
            <person name="Freeman S."/>
            <person name="Hippler M."/>
            <person name="Smith K.M."/>
            <person name="Brown D.W."/>
            <person name="Proctor R.H."/>
            <person name="Munsterkotter M."/>
            <person name="Freitag M."/>
            <person name="Humpf H.U."/>
            <person name="Guldener U."/>
            <person name="Tudzynski B."/>
        </authorList>
    </citation>
    <scope>NUCLEOTIDE SEQUENCE [LARGE SCALE GENOMIC DNA]</scope>
    <source>
        <strain evidence="3">CBS 195.34 / IMI 58289 / NRRL A-6831</strain>
    </source>
</reference>
<name>S0EDK2_GIBF5</name>
<proteinExistence type="predicted"/>